<dbReference type="InterPro" id="IPR055270">
    <property type="entry name" value="Glyco_tran_10_C"/>
</dbReference>
<evidence type="ECO:0000313" key="6">
    <source>
        <dbReference type="Proteomes" id="UP000604730"/>
    </source>
</evidence>
<proteinExistence type="inferred from homology"/>
<dbReference type="PANTHER" id="PTHR11929:SF194">
    <property type="entry name" value="ALPHA-(1,3)-FUCOSYLTRANSFERASE 10"/>
    <property type="match status" value="1"/>
</dbReference>
<feature type="domain" description="Fucosyltransferase C-terminal" evidence="4">
    <location>
        <begin position="169"/>
        <end position="321"/>
    </location>
</feature>
<keyword evidence="3" id="KW-0808">Transferase</keyword>
<keyword evidence="6" id="KW-1185">Reference proteome</keyword>
<dbReference type="Proteomes" id="UP000604730">
    <property type="component" value="Unassembled WGS sequence"/>
</dbReference>
<evidence type="ECO:0000256" key="2">
    <source>
        <dbReference type="ARBA" id="ARBA00022676"/>
    </source>
</evidence>
<gene>
    <name evidence="5" type="ORF">JJN12_02315</name>
</gene>
<protein>
    <recommendedName>
        <fullName evidence="4">Fucosyltransferase C-terminal domain-containing protein</fullName>
    </recommendedName>
</protein>
<dbReference type="SUPFAM" id="SSF53756">
    <property type="entry name" value="UDP-Glycosyltransferase/glycogen phosphorylase"/>
    <property type="match status" value="1"/>
</dbReference>
<comment type="similarity">
    <text evidence="1">Belongs to the glycosyltransferase 10 family.</text>
</comment>
<dbReference type="Pfam" id="PF00852">
    <property type="entry name" value="Glyco_transf_10"/>
    <property type="match status" value="1"/>
</dbReference>
<dbReference type="InterPro" id="IPR038577">
    <property type="entry name" value="GT10-like_C_sf"/>
</dbReference>
<keyword evidence="2" id="KW-0328">Glycosyltransferase</keyword>
<dbReference type="Gene3D" id="3.40.50.11660">
    <property type="entry name" value="Glycosyl transferase family 10, C-terminal domain"/>
    <property type="match status" value="1"/>
</dbReference>
<dbReference type="RefSeq" id="WP_208428182.1">
    <property type="nucleotide sequence ID" value="NZ_JAEPRJ010000001.1"/>
</dbReference>
<accession>A0ABS1IXK8</accession>
<comment type="caution">
    <text evidence="5">The sequence shown here is derived from an EMBL/GenBank/DDBJ whole genome shotgun (WGS) entry which is preliminary data.</text>
</comment>
<dbReference type="EMBL" id="JAEPRJ010000001">
    <property type="protein sequence ID" value="MBK5896621.1"/>
    <property type="molecule type" value="Genomic_DNA"/>
</dbReference>
<organism evidence="5 6">
    <name type="scientific">Catonella massiliensis</name>
    <dbReference type="NCBI Taxonomy" id="2799636"/>
    <lineage>
        <taxon>Bacteria</taxon>
        <taxon>Bacillati</taxon>
        <taxon>Bacillota</taxon>
        <taxon>Clostridia</taxon>
        <taxon>Lachnospirales</taxon>
        <taxon>Lachnospiraceae</taxon>
        <taxon>Catonella</taxon>
    </lineage>
</organism>
<evidence type="ECO:0000256" key="1">
    <source>
        <dbReference type="ARBA" id="ARBA00008919"/>
    </source>
</evidence>
<evidence type="ECO:0000313" key="5">
    <source>
        <dbReference type="EMBL" id="MBK5896621.1"/>
    </source>
</evidence>
<sequence>MKIVILPPDLRWNEERRYPDKWISLKDIETVLNGRNDGSIIKLISDENDLLNADWIIFIGWYAWSYKWYGLVLKNKLINKSVYWMLEPEVVNPQHNKEGVERILRRFKYIMTWNKNLVDDNRVFWLNIPYNWKIDVDSNVFYNTADKHKLLTNITANKTSLVEGELYTEREKIIKWFENNHPDKFMFYGNGWEKNKYITYGGTCGNKKDVYQEFKFALCIENASVVDCLSEKIMDCLTSGVVPIYKGAPNITDYIPQSCFINYNKFNSYDDLYAYLENMPNTMYKEYINNIKQFILNTEEIEIFSPSKWIECFDYLSAKNENSEVFEIKPKGIVEFMIEYFIFDIKYLLYKLFK</sequence>
<reference evidence="5 6" key="1">
    <citation type="submission" date="2021-01" db="EMBL/GenBank/DDBJ databases">
        <title>Isolation and description of Catonella massiliensis sp. nov., a novel Catonella species, isolated from a stable periodontitis subject.</title>
        <authorList>
            <person name="Antezack A."/>
            <person name="Boxberger M."/>
            <person name="La Scola B."/>
            <person name="Monnet-Corti V."/>
        </authorList>
    </citation>
    <scope>NUCLEOTIDE SEQUENCE [LARGE SCALE GENOMIC DNA]</scope>
    <source>
        <strain evidence="5 6">Marseille-Q4567</strain>
    </source>
</reference>
<evidence type="ECO:0000259" key="4">
    <source>
        <dbReference type="Pfam" id="PF00852"/>
    </source>
</evidence>
<name>A0ABS1IXK8_9FIRM</name>
<dbReference type="InterPro" id="IPR001503">
    <property type="entry name" value="Glyco_trans_10"/>
</dbReference>
<dbReference type="PANTHER" id="PTHR11929">
    <property type="entry name" value="ALPHA- 1,3 -FUCOSYLTRANSFERASE"/>
    <property type="match status" value="1"/>
</dbReference>
<evidence type="ECO:0000256" key="3">
    <source>
        <dbReference type="ARBA" id="ARBA00022679"/>
    </source>
</evidence>